<feature type="transmembrane region" description="Helical" evidence="6">
    <location>
        <begin position="216"/>
        <end position="237"/>
    </location>
</feature>
<protein>
    <submittedName>
        <fullName evidence="7">Inner-membrane translocator</fullName>
    </submittedName>
</protein>
<dbReference type="RefSeq" id="WP_063889009.1">
    <property type="nucleotide sequence ID" value="NZ_DF968368.1"/>
</dbReference>
<feature type="transmembrane region" description="Helical" evidence="6">
    <location>
        <begin position="258"/>
        <end position="285"/>
    </location>
</feature>
<dbReference type="InterPro" id="IPR001851">
    <property type="entry name" value="ABC_transp_permease"/>
</dbReference>
<comment type="subcellular location">
    <subcellularLocation>
        <location evidence="1">Cell membrane</location>
        <topology evidence="1">Multi-pass membrane protein</topology>
    </subcellularLocation>
</comment>
<keyword evidence="5 6" id="KW-0472">Membrane</keyword>
<dbReference type="EMBL" id="DF968368">
    <property type="protein sequence ID" value="GAP51407.1"/>
    <property type="molecule type" value="Genomic_DNA"/>
</dbReference>
<keyword evidence="8" id="KW-1185">Reference proteome</keyword>
<feature type="transmembrane region" description="Helical" evidence="6">
    <location>
        <begin position="73"/>
        <end position="95"/>
    </location>
</feature>
<evidence type="ECO:0000313" key="8">
    <source>
        <dbReference type="Proteomes" id="UP000053859"/>
    </source>
</evidence>
<feature type="transmembrane region" description="Helical" evidence="6">
    <location>
        <begin position="344"/>
        <end position="365"/>
    </location>
</feature>
<dbReference type="PANTHER" id="PTHR47089">
    <property type="entry name" value="ABC TRANSPORTER, PERMEASE PROTEIN"/>
    <property type="match status" value="1"/>
</dbReference>
<dbReference type="GO" id="GO:0022857">
    <property type="term" value="F:transmembrane transporter activity"/>
    <property type="evidence" value="ECO:0007669"/>
    <property type="project" value="InterPro"/>
</dbReference>
<sequence length="393" mass="40126">MSAAPLTDADDLGRRFLARLRPGRRGWLTAGLTLLLVAVAGAASALLLMATGASPSASLDAIWTGSLASTTGWTTTLLNAAPLLLVALGACICASAGTFNIGQEGQVLIGGLAGAWVGLRLAMPGPMLVVVVLIAAAVGGGAWAALSALMLRFRGVNVPVSTLLMTFLAIQLVAFVVSTPWGLQESVQNSSGIADAQSNPLPANAQLASFGQYPSLQLNTGLFIALVAAVGVALVLSRSRWGFRVRMVGLNPLTARHTGIRVAALGGFTLALSGAFAGLAGGLLLASPIGTNRLQAGLSDNVGWDGLLVALVARNRPLVAIPVSFVFAVLRAGGDFLAATGVPYYLVDIVKALLVLAFVAPPFLVDLFRRRRGAKPSTAPAVSVVPTKVRAAA</sequence>
<accession>A0A0K8PU71</accession>
<dbReference type="CDD" id="cd06580">
    <property type="entry name" value="TM_PBP1_transp_TpRbsC_like"/>
    <property type="match status" value="1"/>
</dbReference>
<dbReference type="Pfam" id="PF02653">
    <property type="entry name" value="BPD_transp_2"/>
    <property type="match status" value="1"/>
</dbReference>
<evidence type="ECO:0000256" key="4">
    <source>
        <dbReference type="ARBA" id="ARBA00022989"/>
    </source>
</evidence>
<evidence type="ECO:0000256" key="5">
    <source>
        <dbReference type="ARBA" id="ARBA00023136"/>
    </source>
</evidence>
<keyword evidence="4 6" id="KW-1133">Transmembrane helix</keyword>
<evidence type="ECO:0000256" key="3">
    <source>
        <dbReference type="ARBA" id="ARBA00022692"/>
    </source>
</evidence>
<dbReference type="AlphaFoldDB" id="A0A0K8PU71"/>
<proteinExistence type="predicted"/>
<dbReference type="OrthoDB" id="45037at2"/>
<keyword evidence="3 6" id="KW-0812">Transmembrane</keyword>
<evidence type="ECO:0000256" key="2">
    <source>
        <dbReference type="ARBA" id="ARBA00022475"/>
    </source>
</evidence>
<feature type="transmembrane region" description="Helical" evidence="6">
    <location>
        <begin position="107"/>
        <end position="123"/>
    </location>
</feature>
<feature type="transmembrane region" description="Helical" evidence="6">
    <location>
        <begin position="163"/>
        <end position="183"/>
    </location>
</feature>
<organism evidence="7 8">
    <name type="scientific">Streptomyces azureus</name>
    <dbReference type="NCBI Taxonomy" id="146537"/>
    <lineage>
        <taxon>Bacteria</taxon>
        <taxon>Bacillati</taxon>
        <taxon>Actinomycetota</taxon>
        <taxon>Actinomycetes</taxon>
        <taxon>Kitasatosporales</taxon>
        <taxon>Streptomycetaceae</taxon>
        <taxon>Streptomyces</taxon>
    </lineage>
</organism>
<evidence type="ECO:0000313" key="7">
    <source>
        <dbReference type="EMBL" id="GAP51407.1"/>
    </source>
</evidence>
<dbReference type="PATRIC" id="fig|146537.3.peg.6587"/>
<dbReference type="PANTHER" id="PTHR47089:SF1">
    <property type="entry name" value="GUANOSINE ABC TRANSPORTER PERMEASE PROTEIN NUPP"/>
    <property type="match status" value="1"/>
</dbReference>
<feature type="transmembrane region" description="Helical" evidence="6">
    <location>
        <begin position="27"/>
        <end position="53"/>
    </location>
</feature>
<reference evidence="7" key="1">
    <citation type="journal article" date="2015" name="Genome Announc.">
        <title>Draft Genome Sequence of Thiostrepton-Producing Streptomyces azureus ATCC 14921.</title>
        <authorList>
            <person name="Sakihara K."/>
            <person name="Maeda J."/>
            <person name="Tashiro K."/>
            <person name="Fujino Y."/>
            <person name="Kuhara S."/>
            <person name="Ohshima T."/>
            <person name="Ogata S."/>
            <person name="Doi K."/>
        </authorList>
    </citation>
    <scope>NUCLEOTIDE SEQUENCE [LARGE SCALE GENOMIC DNA]</scope>
    <source>
        <strain evidence="7">ATCC14921</strain>
    </source>
</reference>
<evidence type="ECO:0000256" key="6">
    <source>
        <dbReference type="SAM" id="Phobius"/>
    </source>
</evidence>
<evidence type="ECO:0000256" key="1">
    <source>
        <dbReference type="ARBA" id="ARBA00004651"/>
    </source>
</evidence>
<gene>
    <name evidence="7" type="ORF">SAZU_6269</name>
</gene>
<keyword evidence="2" id="KW-1003">Cell membrane</keyword>
<feature type="transmembrane region" description="Helical" evidence="6">
    <location>
        <begin position="129"/>
        <end position="151"/>
    </location>
</feature>
<dbReference type="Proteomes" id="UP000053859">
    <property type="component" value="Unassembled WGS sequence"/>
</dbReference>
<dbReference type="GO" id="GO:0005886">
    <property type="term" value="C:plasma membrane"/>
    <property type="evidence" value="ECO:0007669"/>
    <property type="project" value="UniProtKB-SubCell"/>
</dbReference>
<name>A0A0K8PU71_STRAJ</name>